<dbReference type="RefSeq" id="WP_052791106.1">
    <property type="nucleotide sequence ID" value="NZ_KM406416.1"/>
</dbReference>
<protein>
    <submittedName>
        <fullName evidence="1">Modification methylase EcoRI</fullName>
    </submittedName>
</protein>
<sequence>MDGGLLGEHGKLYTWAVPDQPPKIKELEEDGDFRSVECENLLQEADVVCSNPPFSLFRDYVDQLVKHSSKFIIVGTLNAVTYRNVFPLIQKNLIHFGVSVHGGGRAFHVPDDYPLEADSCGITEDGRKYIKVTGIRWFTNLNADIPFFEQLELTKTYAGNEASYPKYDGFDAINVDKSIDVPIDYPGVIGVPISFLDKLDPTEFEIVGLSKYVRGEKAGFSVNGESRYVRLLIRRVAPKN</sequence>
<organism evidence="1">
    <name type="scientific">Bifidobacterium breve</name>
    <dbReference type="NCBI Taxonomy" id="1685"/>
    <lineage>
        <taxon>Bacteria</taxon>
        <taxon>Bacillati</taxon>
        <taxon>Actinomycetota</taxon>
        <taxon>Actinomycetes</taxon>
        <taxon>Bifidobacteriales</taxon>
        <taxon>Bifidobacteriaceae</taxon>
        <taxon>Bifidobacterium</taxon>
    </lineage>
</organism>
<dbReference type="InterPro" id="IPR025247">
    <property type="entry name" value="EcoRI-like_methylase"/>
</dbReference>
<dbReference type="GO" id="GO:0008168">
    <property type="term" value="F:methyltransferase activity"/>
    <property type="evidence" value="ECO:0007669"/>
    <property type="project" value="UniProtKB-KW"/>
</dbReference>
<keyword evidence="1" id="KW-0808">Transferase</keyword>
<geneLocation type="plasmid" evidence="1">
    <name>megaplasmid pMP7017</name>
</geneLocation>
<keyword evidence="1" id="KW-0489">Methyltransferase</keyword>
<dbReference type="EMBL" id="KM406416">
    <property type="protein sequence ID" value="AIW55086.1"/>
    <property type="molecule type" value="Genomic_DNA"/>
</dbReference>
<dbReference type="REBASE" id="63082">
    <property type="entry name" value="M.Bbr7017ORF33P"/>
</dbReference>
<evidence type="ECO:0000313" key="1">
    <source>
        <dbReference type="EMBL" id="AIW55086.1"/>
    </source>
</evidence>
<dbReference type="GO" id="GO:0032259">
    <property type="term" value="P:methylation"/>
    <property type="evidence" value="ECO:0007669"/>
    <property type="project" value="UniProtKB-KW"/>
</dbReference>
<name>A0A0A0UU85_BIFBR</name>
<proteinExistence type="predicted"/>
<reference evidence="1" key="1">
    <citation type="journal article" date="2015" name="Appl. Environ. Microbiol.">
        <title>Discovery of a conjugative megaplasmid in Bifidobacterium breve.</title>
        <authorList>
            <person name="Bottacini F."/>
            <person name="O'Connell Motherway M."/>
            <person name="Casey E."/>
            <person name="McDonnell B."/>
            <person name="Mahony J."/>
            <person name="Ventura M."/>
            <person name="van Sinderen D."/>
        </authorList>
    </citation>
    <scope>NUCLEOTIDE SEQUENCE</scope>
    <source>
        <strain evidence="1">JCM 7017</strain>
        <plasmid evidence="1">megaplasmid pMP7017</plasmid>
    </source>
</reference>
<dbReference type="AlphaFoldDB" id="A0A0A0UU85"/>
<accession>A0A0A0UU85</accession>
<dbReference type="Pfam" id="PF13651">
    <property type="entry name" value="EcoRI_methylase"/>
    <property type="match status" value="1"/>
</dbReference>
<gene>
    <name evidence="1" type="ORF">B7017_p0033</name>
</gene>
<keyword evidence="1" id="KW-0614">Plasmid</keyword>